<keyword evidence="4 6" id="KW-1133">Transmembrane helix</keyword>
<gene>
    <name evidence="8" type="ORF">FYC51_02405</name>
</gene>
<keyword evidence="3 6" id="KW-0812">Transmembrane</keyword>
<evidence type="ECO:0000313" key="9">
    <source>
        <dbReference type="Proteomes" id="UP000325243"/>
    </source>
</evidence>
<comment type="subcellular location">
    <subcellularLocation>
        <location evidence="1">Cell membrane</location>
        <topology evidence="1">Multi-pass membrane protein</topology>
    </subcellularLocation>
</comment>
<accession>A0A5S4V0J3</accession>
<feature type="transmembrane region" description="Helical" evidence="6">
    <location>
        <begin position="301"/>
        <end position="323"/>
    </location>
</feature>
<feature type="transmembrane region" description="Helical" evidence="6">
    <location>
        <begin position="178"/>
        <end position="198"/>
    </location>
</feature>
<protein>
    <recommendedName>
        <fullName evidence="7">Type II secretion system protein GspF domain-containing protein</fullName>
    </recommendedName>
</protein>
<dbReference type="RefSeq" id="WP_148732090.1">
    <property type="nucleotide sequence ID" value="NZ_VSSB01000001.1"/>
</dbReference>
<dbReference type="PANTHER" id="PTHR35007">
    <property type="entry name" value="INTEGRAL MEMBRANE PROTEIN-RELATED"/>
    <property type="match status" value="1"/>
</dbReference>
<dbReference type="InterPro" id="IPR018076">
    <property type="entry name" value="T2SS_GspF_dom"/>
</dbReference>
<evidence type="ECO:0000256" key="3">
    <source>
        <dbReference type="ARBA" id="ARBA00022692"/>
    </source>
</evidence>
<evidence type="ECO:0000313" key="8">
    <source>
        <dbReference type="EMBL" id="TYL52627.1"/>
    </source>
</evidence>
<keyword evidence="5 6" id="KW-0472">Membrane</keyword>
<dbReference type="EMBL" id="VSSB01000001">
    <property type="protein sequence ID" value="TYL52627.1"/>
    <property type="molecule type" value="Genomic_DNA"/>
</dbReference>
<name>A0A5S4V0J3_9MICO</name>
<feature type="transmembrane region" description="Helical" evidence="6">
    <location>
        <begin position="155"/>
        <end position="172"/>
    </location>
</feature>
<dbReference type="Proteomes" id="UP000325243">
    <property type="component" value="Unassembled WGS sequence"/>
</dbReference>
<reference evidence="8 9" key="1">
    <citation type="submission" date="2019-08" db="EMBL/GenBank/DDBJ databases">
        <authorList>
            <person name="Hu J."/>
        </authorList>
    </citation>
    <scope>NUCLEOTIDE SEQUENCE [LARGE SCALE GENOMIC DNA]</scope>
    <source>
        <strain evidence="8 9">NEAU-184</strain>
    </source>
</reference>
<dbReference type="PANTHER" id="PTHR35007:SF4">
    <property type="entry name" value="CONSERVED TRANSMEMBRANE PROTEIN-RELATED"/>
    <property type="match status" value="1"/>
</dbReference>
<dbReference type="Pfam" id="PF00482">
    <property type="entry name" value="T2SSF"/>
    <property type="match status" value="1"/>
</dbReference>
<dbReference type="AlphaFoldDB" id="A0A5S4V0J3"/>
<proteinExistence type="predicted"/>
<evidence type="ECO:0000256" key="6">
    <source>
        <dbReference type="SAM" id="Phobius"/>
    </source>
</evidence>
<comment type="caution">
    <text evidence="8">The sequence shown here is derived from an EMBL/GenBank/DDBJ whole genome shotgun (WGS) entry which is preliminary data.</text>
</comment>
<keyword evidence="9" id="KW-1185">Reference proteome</keyword>
<evidence type="ECO:0000256" key="2">
    <source>
        <dbReference type="ARBA" id="ARBA00022475"/>
    </source>
</evidence>
<sequence length="334" mass="33351">MTAATSLRSRVATRLRRRKPDPAAELDAVAAIAERLAVLLSAGVPATVAWSHVDVGPAGEGGARVDDGDVAVLRAAAAAAADGESIAAAIASARAAAPRTSARWAILGAAWEVAVESGAPLASGLRELAGALRDEAQLRREVGTALAGPVSSARLVLALPLIAVVFGAAFGFDTVAVLFGNPLGVACVVGGVLLLWAGRRWSRALVARATSHEAERGLELELVAMAMSGGAAVERARAIVRGALASLGGTASVADDVDVVIAVAARAGAPVADLLRAEAARRRRAARADGAARAAALGVRLMLPLGVCVLPAFVLLGVVPLIVSVVTGTLGGAA</sequence>
<keyword evidence="2" id="KW-1003">Cell membrane</keyword>
<feature type="domain" description="Type II secretion system protein GspF" evidence="7">
    <location>
        <begin position="71"/>
        <end position="166"/>
    </location>
</feature>
<evidence type="ECO:0000256" key="1">
    <source>
        <dbReference type="ARBA" id="ARBA00004651"/>
    </source>
</evidence>
<evidence type="ECO:0000256" key="4">
    <source>
        <dbReference type="ARBA" id="ARBA00022989"/>
    </source>
</evidence>
<evidence type="ECO:0000259" key="7">
    <source>
        <dbReference type="Pfam" id="PF00482"/>
    </source>
</evidence>
<evidence type="ECO:0000256" key="5">
    <source>
        <dbReference type="ARBA" id="ARBA00023136"/>
    </source>
</evidence>
<dbReference type="GO" id="GO:0005886">
    <property type="term" value="C:plasma membrane"/>
    <property type="evidence" value="ECO:0007669"/>
    <property type="project" value="UniProtKB-SubCell"/>
</dbReference>
<organism evidence="8 9">
    <name type="scientific">Agromyces mariniharenae</name>
    <dbReference type="NCBI Taxonomy" id="2604423"/>
    <lineage>
        <taxon>Bacteria</taxon>
        <taxon>Bacillati</taxon>
        <taxon>Actinomycetota</taxon>
        <taxon>Actinomycetes</taxon>
        <taxon>Micrococcales</taxon>
        <taxon>Microbacteriaceae</taxon>
        <taxon>Agromyces</taxon>
    </lineage>
</organism>